<keyword evidence="2" id="KW-0732">Signal</keyword>
<keyword evidence="4" id="KW-1185">Reference proteome</keyword>
<comment type="caution">
    <text evidence="3">The sequence shown here is derived from an EMBL/GenBank/DDBJ whole genome shotgun (WGS) entry which is preliminary data.</text>
</comment>
<reference evidence="3 4" key="1">
    <citation type="submission" date="2018-12" db="EMBL/GenBank/DDBJ databases">
        <title>Draft genome sequence of Xylaria grammica IHI A82.</title>
        <authorList>
            <person name="Buettner E."/>
            <person name="Kellner H."/>
        </authorList>
    </citation>
    <scope>NUCLEOTIDE SEQUENCE [LARGE SCALE GENOMIC DNA]</scope>
    <source>
        <strain evidence="3 4">IHI A82</strain>
    </source>
</reference>
<feature type="non-terminal residue" evidence="3">
    <location>
        <position position="49"/>
    </location>
</feature>
<sequence>MKLSLLSPWQLWMLLCLQATTNADPTAPKLLSRGHAKPQSQPGRELPGA</sequence>
<feature type="signal peptide" evidence="2">
    <location>
        <begin position="1"/>
        <end position="23"/>
    </location>
</feature>
<feature type="region of interest" description="Disordered" evidence="1">
    <location>
        <begin position="25"/>
        <end position="49"/>
    </location>
</feature>
<evidence type="ECO:0000313" key="3">
    <source>
        <dbReference type="EMBL" id="RWA03560.1"/>
    </source>
</evidence>
<feature type="chain" id="PRO_5019424244" evidence="2">
    <location>
        <begin position="24"/>
        <end position="49"/>
    </location>
</feature>
<gene>
    <name evidence="3" type="ORF">EKO27_g11540</name>
</gene>
<evidence type="ECO:0000313" key="4">
    <source>
        <dbReference type="Proteomes" id="UP000286045"/>
    </source>
</evidence>
<proteinExistence type="predicted"/>
<evidence type="ECO:0000256" key="2">
    <source>
        <dbReference type="SAM" id="SignalP"/>
    </source>
</evidence>
<protein>
    <submittedName>
        <fullName evidence="3">Uncharacterized protein</fullName>
    </submittedName>
</protein>
<name>A0A439CNA8_9PEZI</name>
<accession>A0A439CNA8</accession>
<evidence type="ECO:0000256" key="1">
    <source>
        <dbReference type="SAM" id="MobiDB-lite"/>
    </source>
</evidence>
<organism evidence="3 4">
    <name type="scientific">Xylaria grammica</name>
    <dbReference type="NCBI Taxonomy" id="363999"/>
    <lineage>
        <taxon>Eukaryota</taxon>
        <taxon>Fungi</taxon>
        <taxon>Dikarya</taxon>
        <taxon>Ascomycota</taxon>
        <taxon>Pezizomycotina</taxon>
        <taxon>Sordariomycetes</taxon>
        <taxon>Xylariomycetidae</taxon>
        <taxon>Xylariales</taxon>
        <taxon>Xylariaceae</taxon>
        <taxon>Xylaria</taxon>
    </lineage>
</organism>
<dbReference type="AlphaFoldDB" id="A0A439CNA8"/>
<dbReference type="Proteomes" id="UP000286045">
    <property type="component" value="Unassembled WGS sequence"/>
</dbReference>
<dbReference type="EMBL" id="RYZI01000755">
    <property type="protein sequence ID" value="RWA03560.1"/>
    <property type="molecule type" value="Genomic_DNA"/>
</dbReference>